<name>A0A0A9AX68_ARUDO</name>
<protein>
    <submittedName>
        <fullName evidence="2">Uncharacterized protein</fullName>
    </submittedName>
</protein>
<accession>A0A0A9AX68</accession>
<reference evidence="2" key="1">
    <citation type="submission" date="2014-09" db="EMBL/GenBank/DDBJ databases">
        <authorList>
            <person name="Magalhaes I.L.F."/>
            <person name="Oliveira U."/>
            <person name="Santos F.R."/>
            <person name="Vidigal T.H.D.A."/>
            <person name="Brescovit A.D."/>
            <person name="Santos A.J."/>
        </authorList>
    </citation>
    <scope>NUCLEOTIDE SEQUENCE</scope>
    <source>
        <tissue evidence="2">Shoot tissue taken approximately 20 cm above the soil surface</tissue>
    </source>
</reference>
<sequence length="65" mass="6631">MTGTGSGTRCGDDAGVLHGRGGAPKWRRDGQWWSSPAAVGEIAAARSVAKERGGAAASMSFLRPC</sequence>
<feature type="region of interest" description="Disordered" evidence="1">
    <location>
        <begin position="1"/>
        <end position="31"/>
    </location>
</feature>
<dbReference type="AlphaFoldDB" id="A0A0A9AX68"/>
<evidence type="ECO:0000256" key="1">
    <source>
        <dbReference type="SAM" id="MobiDB-lite"/>
    </source>
</evidence>
<dbReference type="EMBL" id="GBRH01243417">
    <property type="protein sequence ID" value="JAD54478.1"/>
    <property type="molecule type" value="Transcribed_RNA"/>
</dbReference>
<reference evidence="2" key="2">
    <citation type="journal article" date="2015" name="Data Brief">
        <title>Shoot transcriptome of the giant reed, Arundo donax.</title>
        <authorList>
            <person name="Barrero R.A."/>
            <person name="Guerrero F.D."/>
            <person name="Moolhuijzen P."/>
            <person name="Goolsby J.A."/>
            <person name="Tidwell J."/>
            <person name="Bellgard S.E."/>
            <person name="Bellgard M.I."/>
        </authorList>
    </citation>
    <scope>NUCLEOTIDE SEQUENCE</scope>
    <source>
        <tissue evidence="2">Shoot tissue taken approximately 20 cm above the soil surface</tissue>
    </source>
</reference>
<evidence type="ECO:0000313" key="2">
    <source>
        <dbReference type="EMBL" id="JAD54478.1"/>
    </source>
</evidence>
<organism evidence="2">
    <name type="scientific">Arundo donax</name>
    <name type="common">Giant reed</name>
    <name type="synonym">Donax arundinaceus</name>
    <dbReference type="NCBI Taxonomy" id="35708"/>
    <lineage>
        <taxon>Eukaryota</taxon>
        <taxon>Viridiplantae</taxon>
        <taxon>Streptophyta</taxon>
        <taxon>Embryophyta</taxon>
        <taxon>Tracheophyta</taxon>
        <taxon>Spermatophyta</taxon>
        <taxon>Magnoliopsida</taxon>
        <taxon>Liliopsida</taxon>
        <taxon>Poales</taxon>
        <taxon>Poaceae</taxon>
        <taxon>PACMAD clade</taxon>
        <taxon>Arundinoideae</taxon>
        <taxon>Arundineae</taxon>
        <taxon>Arundo</taxon>
    </lineage>
</organism>
<proteinExistence type="predicted"/>